<dbReference type="OrthoDB" id="1623336at2"/>
<comment type="caution">
    <text evidence="3">The sequence shown here is derived from an EMBL/GenBank/DDBJ whole genome shotgun (WGS) entry which is preliminary data.</text>
</comment>
<dbReference type="GO" id="GO:0003677">
    <property type="term" value="F:DNA binding"/>
    <property type="evidence" value="ECO:0007669"/>
    <property type="project" value="UniProtKB-KW"/>
</dbReference>
<dbReference type="GO" id="GO:0003700">
    <property type="term" value="F:DNA-binding transcription factor activity"/>
    <property type="evidence" value="ECO:0007669"/>
    <property type="project" value="TreeGrafter"/>
</dbReference>
<dbReference type="Pfam" id="PF01381">
    <property type="entry name" value="HTH_3"/>
    <property type="match status" value="1"/>
</dbReference>
<dbReference type="PROSITE" id="PS50943">
    <property type="entry name" value="HTH_CROC1"/>
    <property type="match status" value="1"/>
</dbReference>
<dbReference type="EMBL" id="AEXN01000002">
    <property type="protein sequence ID" value="EGC84802.1"/>
    <property type="molecule type" value="Genomic_DNA"/>
</dbReference>
<reference evidence="3 4" key="1">
    <citation type="submission" date="2011-01" db="EMBL/GenBank/DDBJ databases">
        <authorList>
            <person name="Durkin A.S."/>
            <person name="Madupu R."/>
            <person name="Torralba M."/>
            <person name="Gillis M."/>
            <person name="Methe B."/>
            <person name="Sutton G."/>
            <person name="Nelson K.E."/>
        </authorList>
    </citation>
    <scope>NUCLEOTIDE SEQUENCE [LARGE SCALE GENOMIC DNA]</scope>
    <source>
        <strain evidence="3 4">ACS-025-V-Sch4</strain>
    </source>
</reference>
<proteinExistence type="predicted"/>
<dbReference type="Proteomes" id="UP000005277">
    <property type="component" value="Unassembled WGS sequence"/>
</dbReference>
<evidence type="ECO:0000259" key="2">
    <source>
        <dbReference type="PROSITE" id="PS50943"/>
    </source>
</evidence>
<dbReference type="PANTHER" id="PTHR46797:SF1">
    <property type="entry name" value="METHYLPHOSPHONATE SYNTHASE"/>
    <property type="match status" value="1"/>
</dbReference>
<dbReference type="Gene3D" id="1.10.260.40">
    <property type="entry name" value="lambda repressor-like DNA-binding domains"/>
    <property type="match status" value="1"/>
</dbReference>
<dbReference type="InterPro" id="IPR001387">
    <property type="entry name" value="Cro/C1-type_HTH"/>
</dbReference>
<name>F0GY73_9FIRM</name>
<evidence type="ECO:0000256" key="1">
    <source>
        <dbReference type="ARBA" id="ARBA00023125"/>
    </source>
</evidence>
<protein>
    <submittedName>
        <fullName evidence="3">DNA-binding helix-turn-helix protein</fullName>
    </submittedName>
</protein>
<sequence length="236" mass="27984">MNIDYNKEVGKLIKAYRKLRKLTLEELAKKIYKSKSTLSKYENGQIQIDIDNLYLIADALDIRVDKLLYNDDQILISDESKNVPKFFKNLTEFYSYMYDGRVNKVIRSKLNILSKIDNNKYRIMMYMNYKNEKSYQVCENTYFGFIEHFDAKTNINLTNKDTHMEKAIIQILASFLNSETKWSLWTGFSSRPMMPISTKMLISKKSIEIDRNFENILKISNEDIRLLKLYNMFAVT</sequence>
<dbReference type="GO" id="GO:0005829">
    <property type="term" value="C:cytosol"/>
    <property type="evidence" value="ECO:0007669"/>
    <property type="project" value="TreeGrafter"/>
</dbReference>
<dbReference type="CDD" id="cd00093">
    <property type="entry name" value="HTH_XRE"/>
    <property type="match status" value="1"/>
</dbReference>
<dbReference type="PANTHER" id="PTHR46797">
    <property type="entry name" value="HTH-TYPE TRANSCRIPTIONAL REGULATOR"/>
    <property type="match status" value="1"/>
</dbReference>
<dbReference type="AlphaFoldDB" id="F0GY73"/>
<dbReference type="InterPro" id="IPR050807">
    <property type="entry name" value="TransReg_Diox_bact_type"/>
</dbReference>
<accession>F0GY73</accession>
<evidence type="ECO:0000313" key="4">
    <source>
        <dbReference type="Proteomes" id="UP000005277"/>
    </source>
</evidence>
<evidence type="ECO:0000313" key="3">
    <source>
        <dbReference type="EMBL" id="EGC84802.1"/>
    </source>
</evidence>
<keyword evidence="4" id="KW-1185">Reference proteome</keyword>
<gene>
    <name evidence="3" type="ORF">HMPREF9246_1619</name>
</gene>
<dbReference type="InterPro" id="IPR010982">
    <property type="entry name" value="Lambda_DNA-bd_dom_sf"/>
</dbReference>
<feature type="domain" description="HTH cro/C1-type" evidence="2">
    <location>
        <begin position="13"/>
        <end position="67"/>
    </location>
</feature>
<dbReference type="RefSeq" id="WP_004816055.1">
    <property type="nucleotide sequence ID" value="NZ_AEXN01000002.1"/>
</dbReference>
<dbReference type="SMART" id="SM00530">
    <property type="entry name" value="HTH_XRE"/>
    <property type="match status" value="1"/>
</dbReference>
<keyword evidence="1 3" id="KW-0238">DNA-binding</keyword>
<organism evidence="3 4">
    <name type="scientific">Anaerococcus hydrogenalis ACS-025-V-Sch4</name>
    <dbReference type="NCBI Taxonomy" id="879306"/>
    <lineage>
        <taxon>Bacteria</taxon>
        <taxon>Bacillati</taxon>
        <taxon>Bacillota</taxon>
        <taxon>Tissierellia</taxon>
        <taxon>Tissierellales</taxon>
        <taxon>Peptoniphilaceae</taxon>
        <taxon>Anaerococcus</taxon>
    </lineage>
</organism>
<dbReference type="SUPFAM" id="SSF47413">
    <property type="entry name" value="lambda repressor-like DNA-binding domains"/>
    <property type="match status" value="1"/>
</dbReference>